<evidence type="ECO:0000256" key="3">
    <source>
        <dbReference type="ARBA" id="ARBA00022729"/>
    </source>
</evidence>
<dbReference type="SUPFAM" id="SSF52743">
    <property type="entry name" value="Subtilisin-like"/>
    <property type="match status" value="1"/>
</dbReference>
<dbReference type="InterPro" id="IPR000209">
    <property type="entry name" value="Peptidase_S8/S53_dom"/>
</dbReference>
<gene>
    <name evidence="7" type="ORF">MANES_04G153100</name>
</gene>
<evidence type="ECO:0000259" key="6">
    <source>
        <dbReference type="Pfam" id="PF17766"/>
    </source>
</evidence>
<evidence type="ECO:0000256" key="4">
    <source>
        <dbReference type="PROSITE-ProRule" id="PRU01240"/>
    </source>
</evidence>
<dbReference type="GO" id="GO:0004252">
    <property type="term" value="F:serine-type endopeptidase activity"/>
    <property type="evidence" value="ECO:0007669"/>
    <property type="project" value="InterPro"/>
</dbReference>
<dbReference type="PROSITE" id="PS51892">
    <property type="entry name" value="SUBTILASE"/>
    <property type="match status" value="1"/>
</dbReference>
<dbReference type="PANTHER" id="PTHR10795">
    <property type="entry name" value="PROPROTEIN CONVERTASE SUBTILISIN/KEXIN"/>
    <property type="match status" value="1"/>
</dbReference>
<dbReference type="GO" id="GO:0005576">
    <property type="term" value="C:extracellular region"/>
    <property type="evidence" value="ECO:0007669"/>
    <property type="project" value="UniProtKB-SubCell"/>
</dbReference>
<feature type="domain" description="Subtilisin-like protease fibronectin type-III" evidence="6">
    <location>
        <begin position="108"/>
        <end position="162"/>
    </location>
</feature>
<dbReference type="Pfam" id="PF17766">
    <property type="entry name" value="fn3_6"/>
    <property type="match status" value="1"/>
</dbReference>
<evidence type="ECO:0000259" key="5">
    <source>
        <dbReference type="Pfam" id="PF00082"/>
    </source>
</evidence>
<sequence length="177" mass="19562">MAPGVDILAAVPPLRDEPGLPIGKKPSNFGLKSGTYMACPHASGAAAFIKSVHPNWRTSMIKSALMTTEEDYLHFLCYYGYSETKVKNMTKTKFKCPKGSRKELISMNINHPSISIGKLDQNNPTQIVKRKVTNVGSTNASYESRVYAPMGLMVKVSPNKITEFVSFLPLMYIKDVV</sequence>
<organism evidence="7">
    <name type="scientific">Manihot esculenta</name>
    <name type="common">Cassava</name>
    <name type="synonym">Jatropha manihot</name>
    <dbReference type="NCBI Taxonomy" id="3983"/>
    <lineage>
        <taxon>Eukaryota</taxon>
        <taxon>Viridiplantae</taxon>
        <taxon>Streptophyta</taxon>
        <taxon>Embryophyta</taxon>
        <taxon>Tracheophyta</taxon>
        <taxon>Spermatophyta</taxon>
        <taxon>Magnoliopsida</taxon>
        <taxon>eudicotyledons</taxon>
        <taxon>Gunneridae</taxon>
        <taxon>Pentapetalae</taxon>
        <taxon>rosids</taxon>
        <taxon>fabids</taxon>
        <taxon>Malpighiales</taxon>
        <taxon>Euphorbiaceae</taxon>
        <taxon>Crotonoideae</taxon>
        <taxon>Manihoteae</taxon>
        <taxon>Manihot</taxon>
    </lineage>
</organism>
<protein>
    <recommendedName>
        <fullName evidence="8">Peptidase S8/S53 domain-containing protein</fullName>
    </recommendedName>
</protein>
<proteinExistence type="inferred from homology"/>
<evidence type="ECO:0008006" key="8">
    <source>
        <dbReference type="Google" id="ProtNLM"/>
    </source>
</evidence>
<dbReference type="InterPro" id="IPR041469">
    <property type="entry name" value="Subtilisin-like_FN3"/>
</dbReference>
<evidence type="ECO:0000256" key="2">
    <source>
        <dbReference type="ARBA" id="ARBA00011073"/>
    </source>
</evidence>
<comment type="caution">
    <text evidence="4">Lacks conserved residue(s) required for the propagation of feature annotation.</text>
</comment>
<keyword evidence="3" id="KW-0732">Signal</keyword>
<evidence type="ECO:0000256" key="1">
    <source>
        <dbReference type="ARBA" id="ARBA00004613"/>
    </source>
</evidence>
<dbReference type="InterPro" id="IPR036852">
    <property type="entry name" value="Peptidase_S8/S53_dom_sf"/>
</dbReference>
<dbReference type="InterPro" id="IPR045051">
    <property type="entry name" value="SBT"/>
</dbReference>
<dbReference type="Gene3D" id="3.40.50.200">
    <property type="entry name" value="Peptidase S8/S53 domain"/>
    <property type="match status" value="1"/>
</dbReference>
<dbReference type="Gene3D" id="2.60.40.2310">
    <property type="match status" value="1"/>
</dbReference>
<comment type="similarity">
    <text evidence="2 4">Belongs to the peptidase S8 family.</text>
</comment>
<dbReference type="EMBL" id="CM004390">
    <property type="protein sequence ID" value="OAY53303.1"/>
    <property type="molecule type" value="Genomic_DNA"/>
</dbReference>
<accession>A0A2C9W2U1</accession>
<dbReference type="Pfam" id="PF00082">
    <property type="entry name" value="Peptidase_S8"/>
    <property type="match status" value="1"/>
</dbReference>
<comment type="subcellular location">
    <subcellularLocation>
        <location evidence="1">Secreted</location>
    </subcellularLocation>
</comment>
<reference evidence="7" key="1">
    <citation type="submission" date="2016-02" db="EMBL/GenBank/DDBJ databases">
        <title>WGS assembly of Manihot esculenta.</title>
        <authorList>
            <person name="Bredeson J.V."/>
            <person name="Prochnik S.E."/>
            <person name="Lyons J.B."/>
            <person name="Schmutz J."/>
            <person name="Grimwood J."/>
            <person name="Vrebalov J."/>
            <person name="Bart R.S."/>
            <person name="Amuge T."/>
            <person name="Ferguson M.E."/>
            <person name="Green R."/>
            <person name="Putnam N."/>
            <person name="Stites J."/>
            <person name="Rounsley S."/>
            <person name="Rokhsar D.S."/>
        </authorList>
    </citation>
    <scope>NUCLEOTIDE SEQUENCE [LARGE SCALE GENOMIC DNA]</scope>
    <source>
        <tissue evidence="7">Leaf</tissue>
    </source>
</reference>
<name>A0A2C9W2U1_MANES</name>
<feature type="domain" description="Peptidase S8/S53" evidence="5">
    <location>
        <begin position="28"/>
        <end position="80"/>
    </location>
</feature>
<evidence type="ECO:0000313" key="7">
    <source>
        <dbReference type="EMBL" id="OAY53303.1"/>
    </source>
</evidence>
<dbReference type="GO" id="GO:0006508">
    <property type="term" value="P:proteolysis"/>
    <property type="evidence" value="ECO:0007669"/>
    <property type="project" value="InterPro"/>
</dbReference>
<dbReference type="AlphaFoldDB" id="A0A2C9W2U1"/>